<organism evidence="1">
    <name type="scientific">Arundo donax</name>
    <name type="common">Giant reed</name>
    <name type="synonym">Donax arundinaceus</name>
    <dbReference type="NCBI Taxonomy" id="35708"/>
    <lineage>
        <taxon>Eukaryota</taxon>
        <taxon>Viridiplantae</taxon>
        <taxon>Streptophyta</taxon>
        <taxon>Embryophyta</taxon>
        <taxon>Tracheophyta</taxon>
        <taxon>Spermatophyta</taxon>
        <taxon>Magnoliopsida</taxon>
        <taxon>Liliopsida</taxon>
        <taxon>Poales</taxon>
        <taxon>Poaceae</taxon>
        <taxon>PACMAD clade</taxon>
        <taxon>Arundinoideae</taxon>
        <taxon>Arundineae</taxon>
        <taxon>Arundo</taxon>
    </lineage>
</organism>
<reference evidence="1" key="1">
    <citation type="submission" date="2014-09" db="EMBL/GenBank/DDBJ databases">
        <authorList>
            <person name="Magalhaes I.L.F."/>
            <person name="Oliveira U."/>
            <person name="Santos F.R."/>
            <person name="Vidigal T.H.D.A."/>
            <person name="Brescovit A.D."/>
            <person name="Santos A.J."/>
        </authorList>
    </citation>
    <scope>NUCLEOTIDE SEQUENCE</scope>
    <source>
        <tissue evidence="1">Shoot tissue taken approximately 20 cm above the soil surface</tissue>
    </source>
</reference>
<dbReference type="AlphaFoldDB" id="A0A0A9G2A1"/>
<accession>A0A0A9G2A1</accession>
<protein>
    <submittedName>
        <fullName evidence="1">Uncharacterized protein</fullName>
    </submittedName>
</protein>
<dbReference type="EMBL" id="GBRH01178676">
    <property type="protein sequence ID" value="JAE19220.1"/>
    <property type="molecule type" value="Transcribed_RNA"/>
</dbReference>
<evidence type="ECO:0000313" key="1">
    <source>
        <dbReference type="EMBL" id="JAE19220.1"/>
    </source>
</evidence>
<sequence>MFRTCAYVYARQCGLISFFPKMM</sequence>
<proteinExistence type="predicted"/>
<reference evidence="1" key="2">
    <citation type="journal article" date="2015" name="Data Brief">
        <title>Shoot transcriptome of the giant reed, Arundo donax.</title>
        <authorList>
            <person name="Barrero R.A."/>
            <person name="Guerrero F.D."/>
            <person name="Moolhuijzen P."/>
            <person name="Goolsby J.A."/>
            <person name="Tidwell J."/>
            <person name="Bellgard S.E."/>
            <person name="Bellgard M.I."/>
        </authorList>
    </citation>
    <scope>NUCLEOTIDE SEQUENCE</scope>
    <source>
        <tissue evidence="1">Shoot tissue taken approximately 20 cm above the soil surface</tissue>
    </source>
</reference>
<name>A0A0A9G2A1_ARUDO</name>